<keyword evidence="5 6" id="KW-0472">Membrane</keyword>
<comment type="subcellular location">
    <subcellularLocation>
        <location evidence="1">Cell membrane</location>
        <topology evidence="1">Multi-pass membrane protein</topology>
    </subcellularLocation>
</comment>
<dbReference type="InterPro" id="IPR018076">
    <property type="entry name" value="T2SS_GspF_dom"/>
</dbReference>
<evidence type="ECO:0000256" key="1">
    <source>
        <dbReference type="ARBA" id="ARBA00004651"/>
    </source>
</evidence>
<feature type="transmembrane region" description="Helical" evidence="6">
    <location>
        <begin position="279"/>
        <end position="303"/>
    </location>
</feature>
<evidence type="ECO:0000313" key="8">
    <source>
        <dbReference type="EMBL" id="HGC44171.1"/>
    </source>
</evidence>
<dbReference type="PANTHER" id="PTHR35007:SF2">
    <property type="entry name" value="PILUS ASSEMBLE PROTEIN"/>
    <property type="match status" value="1"/>
</dbReference>
<accession>A0A8J4M6U9</accession>
<dbReference type="PANTHER" id="PTHR35007">
    <property type="entry name" value="INTEGRAL MEMBRANE PROTEIN-RELATED"/>
    <property type="match status" value="1"/>
</dbReference>
<keyword evidence="3 6" id="KW-0812">Transmembrane</keyword>
<evidence type="ECO:0000256" key="3">
    <source>
        <dbReference type="ARBA" id="ARBA00022692"/>
    </source>
</evidence>
<dbReference type="EMBL" id="DTQM01000250">
    <property type="protein sequence ID" value="HGC44171.1"/>
    <property type="molecule type" value="Genomic_DNA"/>
</dbReference>
<name>A0A8J4M6U9_9PROT</name>
<dbReference type="Pfam" id="PF00482">
    <property type="entry name" value="T2SSF"/>
    <property type="match status" value="1"/>
</dbReference>
<keyword evidence="2" id="KW-1003">Cell membrane</keyword>
<reference evidence="8" key="1">
    <citation type="journal article" date="2020" name="mSystems">
        <title>Genome- and Community-Level Interaction Insights into Carbon Utilization and Element Cycling Functions of Hydrothermarchaeota in Hydrothermal Sediment.</title>
        <authorList>
            <person name="Zhou Z."/>
            <person name="Liu Y."/>
            <person name="Xu W."/>
            <person name="Pan J."/>
            <person name="Luo Z.H."/>
            <person name="Li M."/>
        </authorList>
    </citation>
    <scope>NUCLEOTIDE SEQUENCE</scope>
    <source>
        <strain evidence="8">SpSt-997</strain>
    </source>
</reference>
<feature type="domain" description="Type II secretion system protein GspF" evidence="7">
    <location>
        <begin position="170"/>
        <end position="297"/>
    </location>
</feature>
<dbReference type="GO" id="GO:0005886">
    <property type="term" value="C:plasma membrane"/>
    <property type="evidence" value="ECO:0007669"/>
    <property type="project" value="UniProtKB-SubCell"/>
</dbReference>
<evidence type="ECO:0000259" key="7">
    <source>
        <dbReference type="Pfam" id="PF00482"/>
    </source>
</evidence>
<comment type="caution">
    <text evidence="8">The sequence shown here is derived from an EMBL/GenBank/DDBJ whole genome shotgun (WGS) entry which is preliminary data.</text>
</comment>
<feature type="transmembrane region" description="Helical" evidence="6">
    <location>
        <begin position="100"/>
        <end position="121"/>
    </location>
</feature>
<keyword evidence="4 6" id="KW-1133">Transmembrane helix</keyword>
<evidence type="ECO:0000256" key="2">
    <source>
        <dbReference type="ARBA" id="ARBA00022475"/>
    </source>
</evidence>
<feature type="transmembrane region" description="Helical" evidence="6">
    <location>
        <begin position="133"/>
        <end position="154"/>
    </location>
</feature>
<feature type="transmembrane region" description="Helical" evidence="6">
    <location>
        <begin position="6"/>
        <end position="30"/>
    </location>
</feature>
<evidence type="ECO:0000256" key="4">
    <source>
        <dbReference type="ARBA" id="ARBA00022989"/>
    </source>
</evidence>
<proteinExistence type="predicted"/>
<gene>
    <name evidence="8" type="ORF">ENY07_13275</name>
</gene>
<evidence type="ECO:0000256" key="6">
    <source>
        <dbReference type="SAM" id="Phobius"/>
    </source>
</evidence>
<protein>
    <submittedName>
        <fullName evidence="8">Type II secretion system F family protein</fullName>
    </submittedName>
</protein>
<evidence type="ECO:0000256" key="5">
    <source>
        <dbReference type="ARBA" id="ARBA00023136"/>
    </source>
</evidence>
<dbReference type="AlphaFoldDB" id="A0A8J4M6U9"/>
<organism evidence="8">
    <name type="scientific">Acidicaldus sp</name>
    <dbReference type="NCBI Taxonomy" id="1872105"/>
    <lineage>
        <taxon>Bacteria</taxon>
        <taxon>Pseudomonadati</taxon>
        <taxon>Pseudomonadota</taxon>
        <taxon>Alphaproteobacteria</taxon>
        <taxon>Acetobacterales</taxon>
        <taxon>Acetobacteraceae</taxon>
        <taxon>Acidicaldus</taxon>
    </lineage>
</organism>
<sequence>MSLSPAVLLLLAGGLLGVLGGLAAALRNAVRADRLARRIRAVRLARGAVVTGAGPEGPVVVRAIAALGNAIGRSGLLSARTLADFEQTLAASGFRRGNGLGLFIGSKLVLMAALPLIALLLTRALALATLSRAGLALAAAVIGMLAPDFGTRWLRRRYVRRLQRGLPDALDLMVICSEAGLALEATINRVAIEIRHAHPEVAQELDLTAHELRIITDSRIALQNAGARTGLEDLKRLGTTLIQTIQFGTPLSQALRTLAAEMRQEMLARFEARAARLPVLLTLPMIVFILPCVFLVVAGPAILQVVRLASH</sequence>